<feature type="chain" id="PRO_5047369294" evidence="11">
    <location>
        <begin position="20"/>
        <end position="338"/>
    </location>
</feature>
<dbReference type="RefSeq" id="WP_214508760.1">
    <property type="nucleotide sequence ID" value="NZ_JAHEPS010000015.1"/>
</dbReference>
<comment type="subunit">
    <text evidence="2">Homotrimer.</text>
</comment>
<organism evidence="13 14">
    <name type="scientific">Shewanella jiangmenensis</name>
    <dbReference type="NCBI Taxonomy" id="2837387"/>
    <lineage>
        <taxon>Bacteria</taxon>
        <taxon>Pseudomonadati</taxon>
        <taxon>Pseudomonadota</taxon>
        <taxon>Gammaproteobacteria</taxon>
        <taxon>Alteromonadales</taxon>
        <taxon>Shewanellaceae</taxon>
        <taxon>Shewanella</taxon>
    </lineage>
</organism>
<keyword evidence="4" id="KW-1134">Transmembrane beta strand</keyword>
<evidence type="ECO:0000313" key="13">
    <source>
        <dbReference type="EMBL" id="MBT1446563.1"/>
    </source>
</evidence>
<dbReference type="Proteomes" id="UP001195903">
    <property type="component" value="Unassembled WGS sequence"/>
</dbReference>
<dbReference type="Gene3D" id="2.40.160.10">
    <property type="entry name" value="Porin"/>
    <property type="match status" value="1"/>
</dbReference>
<keyword evidence="6 11" id="KW-0732">Signal</keyword>
<keyword evidence="9" id="KW-0472">Membrane</keyword>
<dbReference type="Pfam" id="PF13609">
    <property type="entry name" value="Porin_4"/>
    <property type="match status" value="1"/>
</dbReference>
<dbReference type="InterPro" id="IPR001702">
    <property type="entry name" value="Porin_Gram-ve"/>
</dbReference>
<protein>
    <submittedName>
        <fullName evidence="13">Porin</fullName>
    </submittedName>
</protein>
<evidence type="ECO:0000256" key="9">
    <source>
        <dbReference type="ARBA" id="ARBA00023136"/>
    </source>
</evidence>
<dbReference type="PRINTS" id="PR00182">
    <property type="entry name" value="ECOLNEIPORIN"/>
</dbReference>
<dbReference type="PANTHER" id="PTHR34501:SF9">
    <property type="entry name" value="MAJOR OUTER MEMBRANE PROTEIN P.IA"/>
    <property type="match status" value="1"/>
</dbReference>
<dbReference type="InterPro" id="IPR002299">
    <property type="entry name" value="Porin_Neis"/>
</dbReference>
<evidence type="ECO:0000256" key="5">
    <source>
        <dbReference type="ARBA" id="ARBA00022692"/>
    </source>
</evidence>
<feature type="signal peptide" evidence="11">
    <location>
        <begin position="1"/>
        <end position="19"/>
    </location>
</feature>
<evidence type="ECO:0000256" key="7">
    <source>
        <dbReference type="ARBA" id="ARBA00023065"/>
    </source>
</evidence>
<dbReference type="PANTHER" id="PTHR34501">
    <property type="entry name" value="PROTEIN YDDL-RELATED"/>
    <property type="match status" value="1"/>
</dbReference>
<keyword evidence="8" id="KW-0626">Porin</keyword>
<keyword evidence="10" id="KW-0998">Cell outer membrane</keyword>
<evidence type="ECO:0000256" key="8">
    <source>
        <dbReference type="ARBA" id="ARBA00023114"/>
    </source>
</evidence>
<gene>
    <name evidence="13" type="ORF">KJI95_18875</name>
</gene>
<keyword evidence="14" id="KW-1185">Reference proteome</keyword>
<keyword evidence="5" id="KW-0812">Transmembrane</keyword>
<evidence type="ECO:0000256" key="11">
    <source>
        <dbReference type="SAM" id="SignalP"/>
    </source>
</evidence>
<keyword evidence="7" id="KW-0406">Ion transport</keyword>
<evidence type="ECO:0000259" key="12">
    <source>
        <dbReference type="Pfam" id="PF13609"/>
    </source>
</evidence>
<dbReference type="InterPro" id="IPR033900">
    <property type="entry name" value="Gram_neg_porin_domain"/>
</dbReference>
<proteinExistence type="predicted"/>
<comment type="subcellular location">
    <subcellularLocation>
        <location evidence="1">Cell outer membrane</location>
        <topology evidence="1">Multi-pass membrane protein</topology>
    </subcellularLocation>
</comment>
<evidence type="ECO:0000256" key="3">
    <source>
        <dbReference type="ARBA" id="ARBA00022448"/>
    </source>
</evidence>
<sequence length="338" mass="36540">MKKTLIAMATLLPAFSSMAAADFYGRINLSVTDSELGVAAQNGKAGTVLENNSSRIGFKGGEELSPGLKLFYQLEFGVDNFDNSGKTFKPRNSFLGVKTDFGALSVGRNDTVFKTAEGKVDIFGTTNSDIDRLLPGQTRAGDSLTYQSPKLADLITVNGTYLMSDNYDGDNAYALSTTLGDSGLKNQPWYVALAYNKGIDGVDAARLVSQVKLGEVTLGGLLQQSEHQDAKYAALDGDTWFVNLAWDIGKTRLKFEYGHDDAGLGKYVSRFIKAETSGSLADVSNVDLNQLSVGANYKVSKTTQLWGHYTRFDGDLLLAGTSVELDDDLITLGVRYDF</sequence>
<dbReference type="InterPro" id="IPR050298">
    <property type="entry name" value="Gram-neg_bact_OMP"/>
</dbReference>
<name>A0ABS5VBZ2_9GAMM</name>
<comment type="caution">
    <text evidence="13">The sequence shown here is derived from an EMBL/GenBank/DDBJ whole genome shotgun (WGS) entry which is preliminary data.</text>
</comment>
<dbReference type="EMBL" id="JAHEPS010000015">
    <property type="protein sequence ID" value="MBT1446563.1"/>
    <property type="molecule type" value="Genomic_DNA"/>
</dbReference>
<keyword evidence="3" id="KW-0813">Transport</keyword>
<evidence type="ECO:0000256" key="1">
    <source>
        <dbReference type="ARBA" id="ARBA00004571"/>
    </source>
</evidence>
<reference evidence="13 14" key="1">
    <citation type="submission" date="2021-05" db="EMBL/GenBank/DDBJ databases">
        <title>Shewanella sp. JM162201.</title>
        <authorList>
            <person name="Xu S."/>
            <person name="Li A."/>
        </authorList>
    </citation>
    <scope>NUCLEOTIDE SEQUENCE [LARGE SCALE GENOMIC DNA]</scope>
    <source>
        <strain evidence="13 14">JM162201</strain>
    </source>
</reference>
<dbReference type="SUPFAM" id="SSF56935">
    <property type="entry name" value="Porins"/>
    <property type="match status" value="1"/>
</dbReference>
<evidence type="ECO:0000256" key="4">
    <source>
        <dbReference type="ARBA" id="ARBA00022452"/>
    </source>
</evidence>
<dbReference type="InterPro" id="IPR023614">
    <property type="entry name" value="Porin_dom_sf"/>
</dbReference>
<evidence type="ECO:0000256" key="10">
    <source>
        <dbReference type="ARBA" id="ARBA00023237"/>
    </source>
</evidence>
<dbReference type="CDD" id="cd00342">
    <property type="entry name" value="gram_neg_porins"/>
    <property type="match status" value="1"/>
</dbReference>
<evidence type="ECO:0000256" key="6">
    <source>
        <dbReference type="ARBA" id="ARBA00022729"/>
    </source>
</evidence>
<accession>A0ABS5VBZ2</accession>
<dbReference type="PRINTS" id="PR00184">
    <property type="entry name" value="NEISSPPORIN"/>
</dbReference>
<feature type="domain" description="Porin" evidence="12">
    <location>
        <begin position="9"/>
        <end position="315"/>
    </location>
</feature>
<evidence type="ECO:0000313" key="14">
    <source>
        <dbReference type="Proteomes" id="UP001195903"/>
    </source>
</evidence>
<evidence type="ECO:0000256" key="2">
    <source>
        <dbReference type="ARBA" id="ARBA00011233"/>
    </source>
</evidence>